<dbReference type="InterPro" id="IPR006059">
    <property type="entry name" value="SBP"/>
</dbReference>
<dbReference type="RefSeq" id="WP_393010454.1">
    <property type="nucleotide sequence ID" value="NZ_JAZAQF010000012.1"/>
</dbReference>
<organism evidence="5 6">
    <name type="scientific">Limnothrix redekei LRLZ20PSL1</name>
    <dbReference type="NCBI Taxonomy" id="3112953"/>
    <lineage>
        <taxon>Bacteria</taxon>
        <taxon>Bacillati</taxon>
        <taxon>Cyanobacteriota</taxon>
        <taxon>Cyanophyceae</taxon>
        <taxon>Pseudanabaenales</taxon>
        <taxon>Pseudanabaenaceae</taxon>
        <taxon>Limnothrix</taxon>
    </lineage>
</organism>
<name>A0ABW7C712_9CYAN</name>
<keyword evidence="2" id="KW-0410">Iron transport</keyword>
<dbReference type="Gene3D" id="3.40.190.10">
    <property type="entry name" value="Periplasmic binding protein-like II"/>
    <property type="match status" value="2"/>
</dbReference>
<sequence length="352" mass="37859">MTSKLTRRVFLAGGSALATVALSGLNRANAQGAGEVNLYSGRHYDSDRQLYEAFTQATGIKVNLVEGSADTLIERIQSEGVNSPADVLITVDAGRLWLADKAGLFRPVSQSAAPNLYRAVPSNLRHPNGHWFALSKRARVIMYNKDLVNPADLSTYEALADSRWRGKILVRTSSHVYNQSLVGELVGALGEPATETWVRGLVANFARPPEGNDTAQIKACAAGQGSIAIANTYYLPRLVNSKDAAEREIAAKVGVFFPNQQGRGTHVNISGGGVIKTAKNPEAAVKFLDFLATQKAQELFARSGYEYPVLSGVALDPTLSSFGQFKSSSASANEFGGNNDRALRLMDRAGWR</sequence>
<feature type="chain" id="PRO_5046598625" evidence="4">
    <location>
        <begin position="24"/>
        <end position="352"/>
    </location>
</feature>
<dbReference type="PROSITE" id="PS51318">
    <property type="entry name" value="TAT"/>
    <property type="match status" value="1"/>
</dbReference>
<keyword evidence="2" id="KW-0406">Ion transport</keyword>
<dbReference type="SUPFAM" id="SSF53850">
    <property type="entry name" value="Periplasmic binding protein-like II"/>
    <property type="match status" value="1"/>
</dbReference>
<dbReference type="PANTHER" id="PTHR30006">
    <property type="entry name" value="THIAMINE-BINDING PERIPLASMIC PROTEIN-RELATED"/>
    <property type="match status" value="1"/>
</dbReference>
<reference evidence="6" key="1">
    <citation type="journal article" date="2024" name="Algal Res.">
        <title>Biochemical, toxicological and genomic investigation of a high-biomass producing Limnothrix strain isolated from Italian shallow drinking water reservoir.</title>
        <authorList>
            <person name="Simonazzi M."/>
            <person name="Shishido T.K."/>
            <person name="Delbaje E."/>
            <person name="Wahlsten M."/>
            <person name="Fewer D.P."/>
            <person name="Sivonen K."/>
            <person name="Pezzolesi L."/>
            <person name="Pistocchi R."/>
        </authorList>
    </citation>
    <scope>NUCLEOTIDE SEQUENCE [LARGE SCALE GENOMIC DNA]</scope>
    <source>
        <strain evidence="6">LRLZ20PSL1</strain>
    </source>
</reference>
<keyword evidence="2" id="KW-0813">Transport</keyword>
<evidence type="ECO:0000313" key="5">
    <source>
        <dbReference type="EMBL" id="MFG3816512.1"/>
    </source>
</evidence>
<dbReference type="PIRSF" id="PIRSF002825">
    <property type="entry name" value="CfbpA"/>
    <property type="match status" value="1"/>
</dbReference>
<comment type="caution">
    <text evidence="5">The sequence shown here is derived from an EMBL/GenBank/DDBJ whole genome shotgun (WGS) entry which is preliminary data.</text>
</comment>
<dbReference type="PANTHER" id="PTHR30006:SF15">
    <property type="entry name" value="IRON-UTILIZATION PERIPLASMIC PROTEIN"/>
    <property type="match status" value="1"/>
</dbReference>
<keyword evidence="6" id="KW-1185">Reference proteome</keyword>
<dbReference type="EMBL" id="JAZAQF010000012">
    <property type="protein sequence ID" value="MFG3816512.1"/>
    <property type="molecule type" value="Genomic_DNA"/>
</dbReference>
<dbReference type="InterPro" id="IPR026045">
    <property type="entry name" value="Ferric-bd"/>
</dbReference>
<dbReference type="InterPro" id="IPR006311">
    <property type="entry name" value="TAT_signal"/>
</dbReference>
<dbReference type="Proteomes" id="UP001604335">
    <property type="component" value="Unassembled WGS sequence"/>
</dbReference>
<gene>
    <name evidence="5" type="ORF">VPK24_02595</name>
</gene>
<protein>
    <submittedName>
        <fullName evidence="5">Fe(3+) ABC transporter substrate-binding protein</fullName>
    </submittedName>
</protein>
<accession>A0ABW7C712</accession>
<dbReference type="Pfam" id="PF13416">
    <property type="entry name" value="SBP_bac_8"/>
    <property type="match status" value="1"/>
</dbReference>
<feature type="signal peptide" evidence="4">
    <location>
        <begin position="1"/>
        <end position="23"/>
    </location>
</feature>
<evidence type="ECO:0000256" key="2">
    <source>
        <dbReference type="ARBA" id="ARBA00022496"/>
    </source>
</evidence>
<evidence type="ECO:0000256" key="1">
    <source>
        <dbReference type="ARBA" id="ARBA00008520"/>
    </source>
</evidence>
<keyword evidence="2" id="KW-0408">Iron</keyword>
<evidence type="ECO:0000256" key="3">
    <source>
        <dbReference type="ARBA" id="ARBA00022729"/>
    </source>
</evidence>
<dbReference type="CDD" id="cd13542">
    <property type="entry name" value="PBP2_FutA1_ilke"/>
    <property type="match status" value="1"/>
</dbReference>
<evidence type="ECO:0000256" key="4">
    <source>
        <dbReference type="SAM" id="SignalP"/>
    </source>
</evidence>
<keyword evidence="3 4" id="KW-0732">Signal</keyword>
<comment type="similarity">
    <text evidence="1">Belongs to the bacterial solute-binding protein 1 family.</text>
</comment>
<evidence type="ECO:0000313" key="6">
    <source>
        <dbReference type="Proteomes" id="UP001604335"/>
    </source>
</evidence>
<proteinExistence type="inferred from homology"/>